<evidence type="ECO:0000259" key="8">
    <source>
        <dbReference type="PROSITE" id="PS50928"/>
    </source>
</evidence>
<dbReference type="STRING" id="123320.SAMN06309945_2060"/>
<evidence type="ECO:0000313" key="10">
    <source>
        <dbReference type="Proteomes" id="UP000190857"/>
    </source>
</evidence>
<dbReference type="PANTHER" id="PTHR43163">
    <property type="entry name" value="DIPEPTIDE TRANSPORT SYSTEM PERMEASE PROTEIN DPPB-RELATED"/>
    <property type="match status" value="1"/>
</dbReference>
<dbReference type="Proteomes" id="UP000190857">
    <property type="component" value="Unassembled WGS sequence"/>
</dbReference>
<proteinExistence type="inferred from homology"/>
<dbReference type="GO" id="GO:0005886">
    <property type="term" value="C:plasma membrane"/>
    <property type="evidence" value="ECO:0007669"/>
    <property type="project" value="UniProtKB-SubCell"/>
</dbReference>
<organism evidence="9 10">
    <name type="scientific">Okibacterium fritillariae</name>
    <dbReference type="NCBI Taxonomy" id="123320"/>
    <lineage>
        <taxon>Bacteria</taxon>
        <taxon>Bacillati</taxon>
        <taxon>Actinomycetota</taxon>
        <taxon>Actinomycetes</taxon>
        <taxon>Micrococcales</taxon>
        <taxon>Microbacteriaceae</taxon>
        <taxon>Okibacterium</taxon>
    </lineage>
</organism>
<sequence>MDVAKIGVRLAAGVGVAWGAATLTFLAVQITPGDPAYAIVGGPEANPSPEVIAQVRAEYGFDQPLLVQYVRYLGRLAVGDLGTSYRLQSPVTQVLGEQIGGTVQLAGVAALLAAVLAVVVAVFTARRGPVVRGGATSIELFLASSPSFWLGILLLSVFSYALHWLPSVGNADGRALVLPALTLALPIAAVLSQVLRSSLEEVLEQPFITTARARGLSDAAVRVRHGLRHSLIPLATMTGFVVGGLLGGTVIVESLFTRQGLGRTLLAAVNAKDMPVVLGVVLLSAVVYVVVNLVVDLLYPVLDPRLKTVTATEARETVTANEGTETTETEEVSA</sequence>
<evidence type="ECO:0000256" key="5">
    <source>
        <dbReference type="ARBA" id="ARBA00022989"/>
    </source>
</evidence>
<feature type="transmembrane region" description="Helical" evidence="7">
    <location>
        <begin position="137"/>
        <end position="163"/>
    </location>
</feature>
<evidence type="ECO:0000256" key="2">
    <source>
        <dbReference type="ARBA" id="ARBA00022448"/>
    </source>
</evidence>
<feature type="transmembrane region" description="Helical" evidence="7">
    <location>
        <begin position="276"/>
        <end position="299"/>
    </location>
</feature>
<keyword evidence="2 7" id="KW-0813">Transport</keyword>
<keyword evidence="6 7" id="KW-0472">Membrane</keyword>
<dbReference type="InterPro" id="IPR035906">
    <property type="entry name" value="MetI-like_sf"/>
</dbReference>
<feature type="transmembrane region" description="Helical" evidence="7">
    <location>
        <begin position="7"/>
        <end position="28"/>
    </location>
</feature>
<dbReference type="SUPFAM" id="SSF161098">
    <property type="entry name" value="MetI-like"/>
    <property type="match status" value="1"/>
</dbReference>
<dbReference type="InterPro" id="IPR045621">
    <property type="entry name" value="BPD_transp_1_N"/>
</dbReference>
<feature type="transmembrane region" description="Helical" evidence="7">
    <location>
        <begin position="105"/>
        <end position="125"/>
    </location>
</feature>
<dbReference type="CDD" id="cd06261">
    <property type="entry name" value="TM_PBP2"/>
    <property type="match status" value="1"/>
</dbReference>
<gene>
    <name evidence="9" type="ORF">SAMN06309945_2060</name>
</gene>
<dbReference type="PROSITE" id="PS50928">
    <property type="entry name" value="ABC_TM1"/>
    <property type="match status" value="1"/>
</dbReference>
<keyword evidence="10" id="KW-1185">Reference proteome</keyword>
<keyword evidence="4 7" id="KW-0812">Transmembrane</keyword>
<dbReference type="InterPro" id="IPR000515">
    <property type="entry name" value="MetI-like"/>
</dbReference>
<name>A0A1T5KAE1_9MICO</name>
<accession>A0A1T5KAE1</accession>
<evidence type="ECO:0000256" key="4">
    <source>
        <dbReference type="ARBA" id="ARBA00022692"/>
    </source>
</evidence>
<evidence type="ECO:0000256" key="3">
    <source>
        <dbReference type="ARBA" id="ARBA00022475"/>
    </source>
</evidence>
<feature type="domain" description="ABC transmembrane type-1" evidence="8">
    <location>
        <begin position="99"/>
        <end position="299"/>
    </location>
</feature>
<evidence type="ECO:0000256" key="6">
    <source>
        <dbReference type="ARBA" id="ARBA00023136"/>
    </source>
</evidence>
<dbReference type="OrthoDB" id="9778910at2"/>
<dbReference type="EMBL" id="FUZP01000002">
    <property type="protein sequence ID" value="SKC60646.1"/>
    <property type="molecule type" value="Genomic_DNA"/>
</dbReference>
<feature type="transmembrane region" description="Helical" evidence="7">
    <location>
        <begin position="231"/>
        <end position="256"/>
    </location>
</feature>
<protein>
    <submittedName>
        <fullName evidence="9">Peptide/nickel transport system permease protein</fullName>
    </submittedName>
</protein>
<keyword evidence="5 7" id="KW-1133">Transmembrane helix</keyword>
<comment type="subcellular location">
    <subcellularLocation>
        <location evidence="1 7">Cell membrane</location>
        <topology evidence="1 7">Multi-pass membrane protein</topology>
    </subcellularLocation>
</comment>
<reference evidence="9 10" key="1">
    <citation type="submission" date="2017-02" db="EMBL/GenBank/DDBJ databases">
        <authorList>
            <person name="Peterson S.W."/>
        </authorList>
    </citation>
    <scope>NUCLEOTIDE SEQUENCE [LARGE SCALE GENOMIC DNA]</scope>
    <source>
        <strain evidence="9 10">VKM Ac-2059</strain>
    </source>
</reference>
<evidence type="ECO:0000256" key="1">
    <source>
        <dbReference type="ARBA" id="ARBA00004651"/>
    </source>
</evidence>
<dbReference type="Pfam" id="PF19300">
    <property type="entry name" value="BPD_transp_1_N"/>
    <property type="match status" value="1"/>
</dbReference>
<keyword evidence="3" id="KW-1003">Cell membrane</keyword>
<comment type="similarity">
    <text evidence="7">Belongs to the binding-protein-dependent transport system permease family.</text>
</comment>
<feature type="transmembrane region" description="Helical" evidence="7">
    <location>
        <begin position="175"/>
        <end position="195"/>
    </location>
</feature>
<dbReference type="Gene3D" id="1.10.3720.10">
    <property type="entry name" value="MetI-like"/>
    <property type="match status" value="1"/>
</dbReference>
<dbReference type="GO" id="GO:0071916">
    <property type="term" value="F:dipeptide transmembrane transporter activity"/>
    <property type="evidence" value="ECO:0007669"/>
    <property type="project" value="TreeGrafter"/>
</dbReference>
<evidence type="ECO:0000313" key="9">
    <source>
        <dbReference type="EMBL" id="SKC60646.1"/>
    </source>
</evidence>
<dbReference type="RefSeq" id="WP_079728137.1">
    <property type="nucleotide sequence ID" value="NZ_FUZP01000002.1"/>
</dbReference>
<dbReference type="Pfam" id="PF00528">
    <property type="entry name" value="BPD_transp_1"/>
    <property type="match status" value="1"/>
</dbReference>
<dbReference type="PANTHER" id="PTHR43163:SF6">
    <property type="entry name" value="DIPEPTIDE TRANSPORT SYSTEM PERMEASE PROTEIN DPPB-RELATED"/>
    <property type="match status" value="1"/>
</dbReference>
<dbReference type="AlphaFoldDB" id="A0A1T5KAE1"/>
<evidence type="ECO:0000256" key="7">
    <source>
        <dbReference type="RuleBase" id="RU363032"/>
    </source>
</evidence>